<dbReference type="AlphaFoldDB" id="A0A2T0WZ01"/>
<name>A0A2T0WZ01_9RHOB</name>
<gene>
    <name evidence="1" type="ORF">BCF33_2793</name>
</gene>
<dbReference type="EMBL" id="PVTT01000004">
    <property type="protein sequence ID" value="PRY91911.1"/>
    <property type="molecule type" value="Genomic_DNA"/>
</dbReference>
<accession>A0A2T0WZ01</accession>
<reference evidence="1 2" key="1">
    <citation type="submission" date="2018-03" db="EMBL/GenBank/DDBJ databases">
        <title>Genomic Encyclopedia of Archaeal and Bacterial Type Strains, Phase II (KMG-II): from individual species to whole genera.</title>
        <authorList>
            <person name="Goeker M."/>
        </authorList>
    </citation>
    <scope>NUCLEOTIDE SEQUENCE [LARGE SCALE GENOMIC DNA]</scope>
    <source>
        <strain evidence="1 2">DSM 29318</strain>
    </source>
</reference>
<comment type="caution">
    <text evidence="1">The sequence shown here is derived from an EMBL/GenBank/DDBJ whole genome shotgun (WGS) entry which is preliminary data.</text>
</comment>
<evidence type="ECO:0000313" key="2">
    <source>
        <dbReference type="Proteomes" id="UP000238801"/>
    </source>
</evidence>
<evidence type="ECO:0000313" key="1">
    <source>
        <dbReference type="EMBL" id="PRY91911.1"/>
    </source>
</evidence>
<sequence>MHSSTQPDEAPPAGLLALPGVETVRRADGAQWGDPAHSAAADAAARAGLAADHGLPRARLVLSGPQRRALVCRRTGTILLGGAGLNVGLAQTGLRGLPEMVPPAPAPAPAPPRLGGARRTLWALGARLFGAELPRVYRIEGDGAPHRFLVGRGRALAVEGGGLGALAAMVRGGGRVAMTIEPADAPPETSEAPAALLGAAAAPSGGGPEGWRLDAGGWPLTVPEGASFARIASVSGVALAARLFGGAAMVIEEGGARLAPVLEGADAAPADAA</sequence>
<dbReference type="Proteomes" id="UP000238801">
    <property type="component" value="Unassembled WGS sequence"/>
</dbReference>
<proteinExistence type="predicted"/>
<dbReference type="RefSeq" id="WP_158259444.1">
    <property type="nucleotide sequence ID" value="NZ_PVTT01000004.1"/>
</dbReference>
<protein>
    <submittedName>
        <fullName evidence="1">Uncharacterized protein</fullName>
    </submittedName>
</protein>
<organism evidence="1 2">
    <name type="scientific">Hasllibacter halocynthiae</name>
    <dbReference type="NCBI Taxonomy" id="595589"/>
    <lineage>
        <taxon>Bacteria</taxon>
        <taxon>Pseudomonadati</taxon>
        <taxon>Pseudomonadota</taxon>
        <taxon>Alphaproteobacteria</taxon>
        <taxon>Rhodobacterales</taxon>
        <taxon>Roseobacteraceae</taxon>
        <taxon>Hasllibacter</taxon>
    </lineage>
</organism>
<keyword evidence="2" id="KW-1185">Reference proteome</keyword>